<dbReference type="InParanoid" id="A0A2P5ERV9"/>
<proteinExistence type="inferred from homology"/>
<protein>
    <submittedName>
        <fullName evidence="4">Mitochodrial transcription termination factor</fullName>
    </submittedName>
</protein>
<dbReference type="SMART" id="SM00733">
    <property type="entry name" value="Mterf"/>
    <property type="match status" value="6"/>
</dbReference>
<evidence type="ECO:0000256" key="1">
    <source>
        <dbReference type="ARBA" id="ARBA00007692"/>
    </source>
</evidence>
<dbReference type="OrthoDB" id="637682at2759"/>
<dbReference type="PANTHER" id="PTHR13068">
    <property type="entry name" value="CGI-12 PROTEIN-RELATED"/>
    <property type="match status" value="1"/>
</dbReference>
<dbReference type="InterPro" id="IPR038538">
    <property type="entry name" value="MTERF_sf"/>
</dbReference>
<reference evidence="5" key="1">
    <citation type="submission" date="2016-06" db="EMBL/GenBank/DDBJ databases">
        <title>Parallel loss of symbiosis genes in relatives of nitrogen-fixing non-legume Parasponia.</title>
        <authorList>
            <person name="Van Velzen R."/>
            <person name="Holmer R."/>
            <person name="Bu F."/>
            <person name="Rutten L."/>
            <person name="Van Zeijl A."/>
            <person name="Liu W."/>
            <person name="Santuari L."/>
            <person name="Cao Q."/>
            <person name="Sharma T."/>
            <person name="Shen D."/>
            <person name="Roswanjaya Y."/>
            <person name="Wardhani T."/>
            <person name="Kalhor M.S."/>
            <person name="Jansen J."/>
            <person name="Van den Hoogen J."/>
            <person name="Gungor B."/>
            <person name="Hartog M."/>
            <person name="Hontelez J."/>
            <person name="Verver J."/>
            <person name="Yang W.-C."/>
            <person name="Schijlen E."/>
            <person name="Repin R."/>
            <person name="Schilthuizen M."/>
            <person name="Schranz E."/>
            <person name="Heidstra R."/>
            <person name="Miyata K."/>
            <person name="Fedorova E."/>
            <person name="Kohlen W."/>
            <person name="Bisseling T."/>
            <person name="Smit S."/>
            <person name="Geurts R."/>
        </authorList>
    </citation>
    <scope>NUCLEOTIDE SEQUENCE [LARGE SCALE GENOMIC DNA]</scope>
    <source>
        <strain evidence="5">cv. RG33-2</strain>
    </source>
</reference>
<evidence type="ECO:0000256" key="2">
    <source>
        <dbReference type="ARBA" id="ARBA00022472"/>
    </source>
</evidence>
<accession>A0A2P5ERV9</accession>
<keyword evidence="2" id="KW-0806">Transcription termination</keyword>
<organism evidence="4 5">
    <name type="scientific">Trema orientale</name>
    <name type="common">Charcoal tree</name>
    <name type="synonym">Celtis orientalis</name>
    <dbReference type="NCBI Taxonomy" id="63057"/>
    <lineage>
        <taxon>Eukaryota</taxon>
        <taxon>Viridiplantae</taxon>
        <taxon>Streptophyta</taxon>
        <taxon>Embryophyta</taxon>
        <taxon>Tracheophyta</taxon>
        <taxon>Spermatophyta</taxon>
        <taxon>Magnoliopsida</taxon>
        <taxon>eudicotyledons</taxon>
        <taxon>Gunneridae</taxon>
        <taxon>Pentapetalae</taxon>
        <taxon>rosids</taxon>
        <taxon>fabids</taxon>
        <taxon>Rosales</taxon>
        <taxon>Cannabaceae</taxon>
        <taxon>Trema</taxon>
    </lineage>
</organism>
<comment type="similarity">
    <text evidence="1">Belongs to the mTERF family.</text>
</comment>
<dbReference type="GO" id="GO:0006353">
    <property type="term" value="P:DNA-templated transcription termination"/>
    <property type="evidence" value="ECO:0007669"/>
    <property type="project" value="UniProtKB-KW"/>
</dbReference>
<keyword evidence="2" id="KW-0804">Transcription</keyword>
<dbReference type="Gene3D" id="1.25.70.10">
    <property type="entry name" value="Transcription termination factor 3, mitochondrial"/>
    <property type="match status" value="1"/>
</dbReference>
<sequence length="439" mass="50102">MYRTAIASLNPRFRVLLQLLPTSSPKLEIFAMAERIGSQKFVSSFYTSAISKPMSYFLCKSNVLGNYSVRALGPISNNLGFIRNPKPLPLRFMSTSSNQQSFAVSYLINSLGFSPQTAVSASKYLNFETPEKPDKAIEFFKDYGFTQTQISRVFKKCPGLLLSDREKTILPKLEFFESKGLSGPELAKVVSGFPYILRNSLAKQIVPSYEFFSNLFQSEEKAILTVKRCPDIICRNVEKYVAPNITTLREHGVPASNIATLLHYQPKAFMISMDRFREIVEEVERMGFNASKMKFLLAVFAFRAMSKQTWESKVDAFKKWGWSDEEISIAFERNPWCMMASEDKIMACMDFFTNKMGWSPCRVANRPVLLTLSLKKRVIPRCSLFQVLLSKGLVEKEVSLAALLETSEEKFLKKFVKCYKEEAPELLKLYKEKMDLSKG</sequence>
<name>A0A2P5ERV9_TREOI</name>
<evidence type="ECO:0000313" key="5">
    <source>
        <dbReference type="Proteomes" id="UP000237000"/>
    </source>
</evidence>
<comment type="caution">
    <text evidence="4">The sequence shown here is derived from an EMBL/GenBank/DDBJ whole genome shotgun (WGS) entry which is preliminary data.</text>
</comment>
<evidence type="ECO:0000313" key="4">
    <source>
        <dbReference type="EMBL" id="PON88284.1"/>
    </source>
</evidence>
<dbReference type="FunFam" id="1.25.70.10:FF:000001">
    <property type="entry name" value="Mitochondrial transcription termination factor-like"/>
    <property type="match status" value="1"/>
</dbReference>
<evidence type="ECO:0000256" key="3">
    <source>
        <dbReference type="ARBA" id="ARBA00022946"/>
    </source>
</evidence>
<gene>
    <name evidence="4" type="ORF">TorRG33x02_158710</name>
</gene>
<keyword evidence="5" id="KW-1185">Reference proteome</keyword>
<keyword evidence="3" id="KW-0809">Transit peptide</keyword>
<dbReference type="AlphaFoldDB" id="A0A2P5ERV9"/>
<dbReference type="PANTHER" id="PTHR13068:SF166">
    <property type="entry name" value="TRANSCRIPTION TERMINATION FACTOR MTERF15, MITOCHONDRIAL-LIKE"/>
    <property type="match status" value="1"/>
</dbReference>
<keyword evidence="2" id="KW-0805">Transcription regulation</keyword>
<dbReference type="Pfam" id="PF02536">
    <property type="entry name" value="mTERF"/>
    <property type="match status" value="2"/>
</dbReference>
<dbReference type="InterPro" id="IPR003690">
    <property type="entry name" value="MTERF"/>
</dbReference>
<dbReference type="EMBL" id="JXTC01000107">
    <property type="protein sequence ID" value="PON88284.1"/>
    <property type="molecule type" value="Genomic_DNA"/>
</dbReference>
<dbReference type="GO" id="GO:0003676">
    <property type="term" value="F:nucleic acid binding"/>
    <property type="evidence" value="ECO:0007669"/>
    <property type="project" value="InterPro"/>
</dbReference>
<dbReference type="Proteomes" id="UP000237000">
    <property type="component" value="Unassembled WGS sequence"/>
</dbReference>